<organism evidence="1 2">
    <name type="scientific">Monoraphidium neglectum</name>
    <dbReference type="NCBI Taxonomy" id="145388"/>
    <lineage>
        <taxon>Eukaryota</taxon>
        <taxon>Viridiplantae</taxon>
        <taxon>Chlorophyta</taxon>
        <taxon>core chlorophytes</taxon>
        <taxon>Chlorophyceae</taxon>
        <taxon>CS clade</taxon>
        <taxon>Sphaeropleales</taxon>
        <taxon>Selenastraceae</taxon>
        <taxon>Monoraphidium</taxon>
    </lineage>
</organism>
<dbReference type="OrthoDB" id="10683725at2759"/>
<dbReference type="EMBL" id="KK100751">
    <property type="protein sequence ID" value="KIZ03965.1"/>
    <property type="molecule type" value="Genomic_DNA"/>
</dbReference>
<protein>
    <submittedName>
        <fullName evidence="1">Uncharacterized protein</fullName>
    </submittedName>
</protein>
<keyword evidence="2" id="KW-1185">Reference proteome</keyword>
<dbReference type="AlphaFoldDB" id="A0A0D2MMD6"/>
<evidence type="ECO:0000313" key="2">
    <source>
        <dbReference type="Proteomes" id="UP000054498"/>
    </source>
</evidence>
<feature type="non-terminal residue" evidence="1">
    <location>
        <position position="1"/>
    </location>
</feature>
<accession>A0A0D2MMD6</accession>
<reference evidence="1 2" key="1">
    <citation type="journal article" date="2013" name="BMC Genomics">
        <title>Reconstruction of the lipid metabolism for the microalga Monoraphidium neglectum from its genome sequence reveals characteristics suitable for biofuel production.</title>
        <authorList>
            <person name="Bogen C."/>
            <person name="Al-Dilaimi A."/>
            <person name="Albersmeier A."/>
            <person name="Wichmann J."/>
            <person name="Grundmann M."/>
            <person name="Rupp O."/>
            <person name="Lauersen K.J."/>
            <person name="Blifernez-Klassen O."/>
            <person name="Kalinowski J."/>
            <person name="Goesmann A."/>
            <person name="Mussgnug J.H."/>
            <person name="Kruse O."/>
        </authorList>
    </citation>
    <scope>NUCLEOTIDE SEQUENCE [LARGE SCALE GENOMIC DNA]</scope>
    <source>
        <strain evidence="1 2">SAG 48.87</strain>
    </source>
</reference>
<evidence type="ECO:0000313" key="1">
    <source>
        <dbReference type="EMBL" id="KIZ03965.1"/>
    </source>
</evidence>
<dbReference type="RefSeq" id="XP_013902984.1">
    <property type="nucleotide sequence ID" value="XM_014047530.1"/>
</dbReference>
<sequence>VERSALVPEALKAWLRAGQGDGAVLALGAQPLQILYPVGRILWYEPPSAGMGRPLGAHA</sequence>
<dbReference type="Proteomes" id="UP000054498">
    <property type="component" value="Unassembled WGS sequence"/>
</dbReference>
<gene>
    <name evidence="1" type="ORF">MNEG_3999</name>
</gene>
<dbReference type="GeneID" id="25736877"/>
<name>A0A0D2MMD6_9CHLO</name>
<dbReference type="KEGG" id="mng:MNEG_3999"/>
<proteinExistence type="predicted"/>